<dbReference type="PROSITE" id="PS51671">
    <property type="entry name" value="ACT"/>
    <property type="match status" value="2"/>
</dbReference>
<accession>A0A916U076</accession>
<dbReference type="Pfam" id="PF13740">
    <property type="entry name" value="ACT_6"/>
    <property type="match status" value="2"/>
</dbReference>
<dbReference type="SUPFAM" id="SSF55021">
    <property type="entry name" value="ACT-like"/>
    <property type="match status" value="2"/>
</dbReference>
<organism evidence="2 3">
    <name type="scientific">Hoyosella rhizosphaerae</name>
    <dbReference type="NCBI Taxonomy" id="1755582"/>
    <lineage>
        <taxon>Bacteria</taxon>
        <taxon>Bacillati</taxon>
        <taxon>Actinomycetota</taxon>
        <taxon>Actinomycetes</taxon>
        <taxon>Mycobacteriales</taxon>
        <taxon>Hoyosellaceae</taxon>
        <taxon>Hoyosella</taxon>
    </lineage>
</organism>
<proteinExistence type="predicted"/>
<dbReference type="RefSeq" id="WP_307816165.1">
    <property type="nucleotide sequence ID" value="NZ_BMJH01000001.1"/>
</dbReference>
<dbReference type="InterPro" id="IPR050990">
    <property type="entry name" value="UPF0237/GcvR_regulator"/>
</dbReference>
<dbReference type="GO" id="GO:0006355">
    <property type="term" value="P:regulation of DNA-templated transcription"/>
    <property type="evidence" value="ECO:0007669"/>
    <property type="project" value="InterPro"/>
</dbReference>
<dbReference type="InterPro" id="IPR045865">
    <property type="entry name" value="ACT-like_dom_sf"/>
</dbReference>
<dbReference type="PANTHER" id="PTHR34875">
    <property type="entry name" value="UPF0237 PROTEIN MJ1558"/>
    <property type="match status" value="1"/>
</dbReference>
<name>A0A916U076_9ACTN</name>
<dbReference type="EMBL" id="BMJH01000001">
    <property type="protein sequence ID" value="GGC55332.1"/>
    <property type="molecule type" value="Genomic_DNA"/>
</dbReference>
<dbReference type="AlphaFoldDB" id="A0A916U076"/>
<dbReference type="CDD" id="cd04869">
    <property type="entry name" value="ACT_GcvR_2"/>
    <property type="match status" value="1"/>
</dbReference>
<dbReference type="Gene3D" id="3.30.70.260">
    <property type="match status" value="2"/>
</dbReference>
<comment type="caution">
    <text evidence="2">The sequence shown here is derived from an EMBL/GenBank/DDBJ whole genome shotgun (WGS) entry which is preliminary data.</text>
</comment>
<reference evidence="2" key="2">
    <citation type="submission" date="2020-09" db="EMBL/GenBank/DDBJ databases">
        <authorList>
            <person name="Sun Q."/>
            <person name="Zhou Y."/>
        </authorList>
    </citation>
    <scope>NUCLEOTIDE SEQUENCE</scope>
    <source>
        <strain evidence="2">CGMCC 1.15478</strain>
    </source>
</reference>
<dbReference type="PANTHER" id="PTHR34875:SF6">
    <property type="entry name" value="UPF0237 PROTEIN MJ1558"/>
    <property type="match status" value="1"/>
</dbReference>
<reference evidence="2" key="1">
    <citation type="journal article" date="2014" name="Int. J. Syst. Evol. Microbiol.">
        <title>Complete genome sequence of Corynebacterium casei LMG S-19264T (=DSM 44701T), isolated from a smear-ripened cheese.</title>
        <authorList>
            <consortium name="US DOE Joint Genome Institute (JGI-PGF)"/>
            <person name="Walter F."/>
            <person name="Albersmeier A."/>
            <person name="Kalinowski J."/>
            <person name="Ruckert C."/>
        </authorList>
    </citation>
    <scope>NUCLEOTIDE SEQUENCE</scope>
    <source>
        <strain evidence="2">CGMCC 1.15478</strain>
    </source>
</reference>
<evidence type="ECO:0000313" key="2">
    <source>
        <dbReference type="EMBL" id="GGC55332.1"/>
    </source>
</evidence>
<dbReference type="PIRSF" id="PIRSF028103">
    <property type="entry name" value="GcvR"/>
    <property type="match status" value="1"/>
</dbReference>
<evidence type="ECO:0000313" key="3">
    <source>
        <dbReference type="Proteomes" id="UP000641514"/>
    </source>
</evidence>
<sequence length="176" mass="18654">MQRNLVMTVIGDDRPGLVSAIARVITSHGGNWERSQMTELAGLFAGIVVATVDDDKAEALIAATRELDGLLDVSVYTGTELVTGTDESSNRLSISILGNDHPGIVHELSSVLSSGGMSIEKMTTNTREAPMAGGMLFEAHLDVRLPAGTRSADVRADLERIAAELLVDLEIVEPGE</sequence>
<evidence type="ECO:0000259" key="1">
    <source>
        <dbReference type="PROSITE" id="PS51671"/>
    </source>
</evidence>
<dbReference type="InterPro" id="IPR016867">
    <property type="entry name" value="GcvR"/>
</dbReference>
<feature type="domain" description="ACT" evidence="1">
    <location>
        <begin position="93"/>
        <end position="174"/>
    </location>
</feature>
<feature type="domain" description="ACT" evidence="1">
    <location>
        <begin position="6"/>
        <end position="78"/>
    </location>
</feature>
<keyword evidence="3" id="KW-1185">Reference proteome</keyword>
<dbReference type="InterPro" id="IPR002912">
    <property type="entry name" value="ACT_dom"/>
</dbReference>
<protein>
    <submittedName>
        <fullName evidence="2">Glycine cleavage system regulatory protein</fullName>
    </submittedName>
</protein>
<gene>
    <name evidence="2" type="ORF">GCM10011410_04640</name>
</gene>
<dbReference type="Proteomes" id="UP000641514">
    <property type="component" value="Unassembled WGS sequence"/>
</dbReference>